<dbReference type="EMBL" id="PPEK01000006">
    <property type="protein sequence ID" value="PNV67705.1"/>
    <property type="molecule type" value="Genomic_DNA"/>
</dbReference>
<dbReference type="InterPro" id="IPR017900">
    <property type="entry name" value="4Fe4S_Fe_S_CS"/>
</dbReference>
<dbReference type="GO" id="GO:0051539">
    <property type="term" value="F:4 iron, 4 sulfur cluster binding"/>
    <property type="evidence" value="ECO:0007669"/>
    <property type="project" value="UniProtKB-KW"/>
</dbReference>
<dbReference type="Gene3D" id="3.30.70.20">
    <property type="match status" value="1"/>
</dbReference>
<keyword evidence="5" id="KW-0408">Iron</keyword>
<dbReference type="SUPFAM" id="SSF54862">
    <property type="entry name" value="4Fe-4S ferredoxins"/>
    <property type="match status" value="1"/>
</dbReference>
<keyword evidence="4" id="KW-0249">Electron transport</keyword>
<evidence type="ECO:0000256" key="5">
    <source>
        <dbReference type="ARBA" id="ARBA00023004"/>
    </source>
</evidence>
<evidence type="ECO:0000256" key="6">
    <source>
        <dbReference type="ARBA" id="ARBA00023014"/>
    </source>
</evidence>
<evidence type="ECO:0000256" key="3">
    <source>
        <dbReference type="ARBA" id="ARBA00022723"/>
    </source>
</evidence>
<evidence type="ECO:0000313" key="9">
    <source>
        <dbReference type="Proteomes" id="UP000236197"/>
    </source>
</evidence>
<dbReference type="OrthoDB" id="9794954at2"/>
<dbReference type="AlphaFoldDB" id="A0A2K2UBJ2"/>
<evidence type="ECO:0000259" key="7">
    <source>
        <dbReference type="PROSITE" id="PS51379"/>
    </source>
</evidence>
<accession>A0A2K2UBJ2</accession>
<keyword evidence="9" id="KW-1185">Reference proteome</keyword>
<dbReference type="GO" id="GO:0046872">
    <property type="term" value="F:metal ion binding"/>
    <property type="evidence" value="ECO:0007669"/>
    <property type="project" value="UniProtKB-KW"/>
</dbReference>
<keyword evidence="1" id="KW-0813">Transport</keyword>
<dbReference type="RefSeq" id="WP_103264990.1">
    <property type="nucleotide sequence ID" value="NZ_CABMLE010000006.1"/>
</dbReference>
<protein>
    <recommendedName>
        <fullName evidence="7">4Fe-4S ferredoxin-type domain-containing protein</fullName>
    </recommendedName>
</protein>
<dbReference type="PROSITE" id="PS00198">
    <property type="entry name" value="4FE4S_FER_1"/>
    <property type="match status" value="1"/>
</dbReference>
<dbReference type="InterPro" id="IPR017896">
    <property type="entry name" value="4Fe4S_Fe-S-bd"/>
</dbReference>
<feature type="domain" description="4Fe-4S ferredoxin-type" evidence="7">
    <location>
        <begin position="34"/>
        <end position="63"/>
    </location>
</feature>
<dbReference type="PROSITE" id="PS51379">
    <property type="entry name" value="4FE4S_FER_2"/>
    <property type="match status" value="2"/>
</dbReference>
<evidence type="ECO:0000313" key="8">
    <source>
        <dbReference type="EMBL" id="PNV67705.1"/>
    </source>
</evidence>
<dbReference type="InterPro" id="IPR050294">
    <property type="entry name" value="RnfB_subfamily"/>
</dbReference>
<organism evidence="8 9">
    <name type="scientific">Enteroscipio rubneri</name>
    <dbReference type="NCBI Taxonomy" id="2070686"/>
    <lineage>
        <taxon>Bacteria</taxon>
        <taxon>Bacillati</taxon>
        <taxon>Actinomycetota</taxon>
        <taxon>Coriobacteriia</taxon>
        <taxon>Eggerthellales</taxon>
        <taxon>Eggerthellaceae</taxon>
        <taxon>Enteroscipio</taxon>
    </lineage>
</organism>
<dbReference type="PANTHER" id="PTHR42859">
    <property type="entry name" value="OXIDOREDUCTASE"/>
    <property type="match status" value="1"/>
</dbReference>
<dbReference type="Pfam" id="PF13237">
    <property type="entry name" value="Fer4_10"/>
    <property type="match status" value="1"/>
</dbReference>
<proteinExistence type="predicted"/>
<comment type="caution">
    <text evidence="8">The sequence shown here is derived from an EMBL/GenBank/DDBJ whole genome shotgun (WGS) entry which is preliminary data.</text>
</comment>
<name>A0A2K2UBJ2_9ACTN</name>
<keyword evidence="6" id="KW-0411">Iron-sulfur</keyword>
<evidence type="ECO:0000256" key="4">
    <source>
        <dbReference type="ARBA" id="ARBA00022982"/>
    </source>
</evidence>
<dbReference type="PANTHER" id="PTHR42859:SF10">
    <property type="entry name" value="DIMETHYLSULFOXIDE REDUCTASE CHAIN B"/>
    <property type="match status" value="1"/>
</dbReference>
<keyword evidence="2" id="KW-0004">4Fe-4S</keyword>
<keyword evidence="3" id="KW-0479">Metal-binding</keyword>
<dbReference type="Proteomes" id="UP000236197">
    <property type="component" value="Unassembled WGS sequence"/>
</dbReference>
<gene>
    <name evidence="8" type="ORF">C2L71_06600</name>
</gene>
<sequence length="67" mass="7554">MKFTRYEITQQLCRQCGSCARACPRNAVAEGEDKRYRIDQKICDGCGMCQAACKLRAISKRKGLFSS</sequence>
<evidence type="ECO:0000256" key="2">
    <source>
        <dbReference type="ARBA" id="ARBA00022485"/>
    </source>
</evidence>
<reference evidence="9" key="1">
    <citation type="submission" date="2018-01" db="EMBL/GenBank/DDBJ databases">
        <title>Rubneribacter badeniensis gen. nov., sp. nov., and Colonibacter rubneri, gen. nov., sp. nov., WGS of new members of the Eggerthellaceae.</title>
        <authorList>
            <person name="Danylec N."/>
            <person name="Stoll D.A."/>
            <person name="Doetsch A."/>
            <person name="Kulling S.E."/>
            <person name="Huch M."/>
        </authorList>
    </citation>
    <scope>NUCLEOTIDE SEQUENCE [LARGE SCALE GENOMIC DNA]</scope>
    <source>
        <strain evidence="9">ResAG-96</strain>
    </source>
</reference>
<evidence type="ECO:0000256" key="1">
    <source>
        <dbReference type="ARBA" id="ARBA00022448"/>
    </source>
</evidence>
<feature type="domain" description="4Fe-4S ferredoxin-type" evidence="7">
    <location>
        <begin position="4"/>
        <end position="33"/>
    </location>
</feature>